<keyword evidence="2" id="KW-1185">Reference proteome</keyword>
<organism evidence="1 2">
    <name type="scientific">Solanum commersonii</name>
    <name type="common">Commerson's wild potato</name>
    <name type="synonym">Commerson's nightshade</name>
    <dbReference type="NCBI Taxonomy" id="4109"/>
    <lineage>
        <taxon>Eukaryota</taxon>
        <taxon>Viridiplantae</taxon>
        <taxon>Streptophyta</taxon>
        <taxon>Embryophyta</taxon>
        <taxon>Tracheophyta</taxon>
        <taxon>Spermatophyta</taxon>
        <taxon>Magnoliopsida</taxon>
        <taxon>eudicotyledons</taxon>
        <taxon>Gunneridae</taxon>
        <taxon>Pentapetalae</taxon>
        <taxon>asterids</taxon>
        <taxon>lamiids</taxon>
        <taxon>Solanales</taxon>
        <taxon>Solanaceae</taxon>
        <taxon>Solanoideae</taxon>
        <taxon>Solaneae</taxon>
        <taxon>Solanum</taxon>
    </lineage>
</organism>
<comment type="caution">
    <text evidence="1">The sequence shown here is derived from an EMBL/GenBank/DDBJ whole genome shotgun (WGS) entry which is preliminary data.</text>
</comment>
<name>A0A9J6B852_SOLCO</name>
<sequence length="60" mass="7026">MESHISLPVMQDIEQNTVQEIIVVNQSEELVEKLILIRRNQKKRQIPYDTPDSANCGRYN</sequence>
<evidence type="ECO:0000313" key="1">
    <source>
        <dbReference type="EMBL" id="KAG5632607.1"/>
    </source>
</evidence>
<dbReference type="EMBL" id="JACXVP010000001">
    <property type="protein sequence ID" value="KAG5632607.1"/>
    <property type="molecule type" value="Genomic_DNA"/>
</dbReference>
<evidence type="ECO:0000313" key="2">
    <source>
        <dbReference type="Proteomes" id="UP000824120"/>
    </source>
</evidence>
<accession>A0A9J6B852</accession>
<protein>
    <submittedName>
        <fullName evidence="1">Uncharacterized protein</fullName>
    </submittedName>
</protein>
<proteinExistence type="predicted"/>
<dbReference type="Proteomes" id="UP000824120">
    <property type="component" value="Chromosome 1"/>
</dbReference>
<dbReference type="AlphaFoldDB" id="A0A9J6B852"/>
<gene>
    <name evidence="1" type="ORF">H5410_004324</name>
</gene>
<reference evidence="1 2" key="1">
    <citation type="submission" date="2020-09" db="EMBL/GenBank/DDBJ databases">
        <title>De no assembly of potato wild relative species, Solanum commersonii.</title>
        <authorList>
            <person name="Cho K."/>
        </authorList>
    </citation>
    <scope>NUCLEOTIDE SEQUENCE [LARGE SCALE GENOMIC DNA]</scope>
    <source>
        <strain evidence="1">LZ3.2</strain>
        <tissue evidence="1">Leaf</tissue>
    </source>
</reference>